<reference evidence="5" key="1">
    <citation type="submission" date="2020-10" db="EMBL/GenBank/DDBJ databases">
        <authorList>
            <person name="Gilroy R."/>
        </authorList>
    </citation>
    <scope>NUCLEOTIDE SEQUENCE</scope>
    <source>
        <strain evidence="5">ChiBcec15-4380</strain>
    </source>
</reference>
<feature type="transmembrane region" description="Helical" evidence="3">
    <location>
        <begin position="167"/>
        <end position="192"/>
    </location>
</feature>
<dbReference type="CDD" id="cd00093">
    <property type="entry name" value="HTH_XRE"/>
    <property type="match status" value="1"/>
</dbReference>
<sequence length="205" mass="22065">MTLGNRLQRLRQRQGLSQDALAEKLGVSRQAVSKWERDEAVPEVEKLLRLSELYGVSLDELVKGDATQSAPQAEPQGESQAEPAAARRERPVWEESLQWGGLVGGGALLAWGLGEAALLLLLRGMVRGWIEAAAGATTEGLGTYVYDSLNGAEDVVMDIAQGSANLFLFPLLTPVLKALGGAVLLGLGIWALRRGRRRKRIGSAR</sequence>
<keyword evidence="3" id="KW-0812">Transmembrane</keyword>
<evidence type="ECO:0000313" key="5">
    <source>
        <dbReference type="EMBL" id="HIR51610.1"/>
    </source>
</evidence>
<reference evidence="5" key="2">
    <citation type="journal article" date="2021" name="PeerJ">
        <title>Extensive microbial diversity within the chicken gut microbiome revealed by metagenomics and culture.</title>
        <authorList>
            <person name="Gilroy R."/>
            <person name="Ravi A."/>
            <person name="Getino M."/>
            <person name="Pursley I."/>
            <person name="Horton D.L."/>
            <person name="Alikhan N.F."/>
            <person name="Baker D."/>
            <person name="Gharbi K."/>
            <person name="Hall N."/>
            <person name="Watson M."/>
            <person name="Adriaenssens E.M."/>
            <person name="Foster-Nyarko E."/>
            <person name="Jarju S."/>
            <person name="Secka A."/>
            <person name="Antonio M."/>
            <person name="Oren A."/>
            <person name="Chaudhuri R.R."/>
            <person name="La Ragione R."/>
            <person name="Hildebrand F."/>
            <person name="Pallen M.J."/>
        </authorList>
    </citation>
    <scope>NUCLEOTIDE SEQUENCE</scope>
    <source>
        <strain evidence="5">ChiBcec15-4380</strain>
    </source>
</reference>
<dbReference type="SUPFAM" id="SSF47413">
    <property type="entry name" value="lambda repressor-like DNA-binding domains"/>
    <property type="match status" value="1"/>
</dbReference>
<dbReference type="Gene3D" id="1.10.260.40">
    <property type="entry name" value="lambda repressor-like DNA-binding domains"/>
    <property type="match status" value="1"/>
</dbReference>
<evidence type="ECO:0000256" key="2">
    <source>
        <dbReference type="SAM" id="MobiDB-lite"/>
    </source>
</evidence>
<keyword evidence="1" id="KW-0238">DNA-binding</keyword>
<dbReference type="SMART" id="SM00530">
    <property type="entry name" value="HTH_XRE"/>
    <property type="match status" value="1"/>
</dbReference>
<dbReference type="PROSITE" id="PS50943">
    <property type="entry name" value="HTH_CROC1"/>
    <property type="match status" value="1"/>
</dbReference>
<proteinExistence type="predicted"/>
<dbReference type="EMBL" id="DVHE01000079">
    <property type="protein sequence ID" value="HIR51610.1"/>
    <property type="molecule type" value="Genomic_DNA"/>
</dbReference>
<feature type="region of interest" description="Disordered" evidence="2">
    <location>
        <begin position="66"/>
        <end position="87"/>
    </location>
</feature>
<evidence type="ECO:0000259" key="4">
    <source>
        <dbReference type="PROSITE" id="PS50943"/>
    </source>
</evidence>
<dbReference type="Proteomes" id="UP000824239">
    <property type="component" value="Unassembled WGS sequence"/>
</dbReference>
<evidence type="ECO:0000256" key="1">
    <source>
        <dbReference type="ARBA" id="ARBA00023125"/>
    </source>
</evidence>
<keyword evidence="3" id="KW-1133">Transmembrane helix</keyword>
<dbReference type="GO" id="GO:0003677">
    <property type="term" value="F:DNA binding"/>
    <property type="evidence" value="ECO:0007669"/>
    <property type="project" value="UniProtKB-KW"/>
</dbReference>
<evidence type="ECO:0000313" key="6">
    <source>
        <dbReference type="Proteomes" id="UP000824239"/>
    </source>
</evidence>
<keyword evidence="3" id="KW-0472">Membrane</keyword>
<dbReference type="Pfam" id="PF01381">
    <property type="entry name" value="HTH_3"/>
    <property type="match status" value="1"/>
</dbReference>
<dbReference type="PANTHER" id="PTHR46558:SF13">
    <property type="entry name" value="HTH-TYPE TRANSCRIPTIONAL REGULATOR IMMR"/>
    <property type="match status" value="1"/>
</dbReference>
<dbReference type="InterPro" id="IPR010982">
    <property type="entry name" value="Lambda_DNA-bd_dom_sf"/>
</dbReference>
<protein>
    <submittedName>
        <fullName evidence="5">Helix-turn-helix transcriptional regulator</fullName>
    </submittedName>
</protein>
<organism evidence="5 6">
    <name type="scientific">Candidatus Avoscillospira avicola</name>
    <dbReference type="NCBI Taxonomy" id="2840706"/>
    <lineage>
        <taxon>Bacteria</taxon>
        <taxon>Bacillati</taxon>
        <taxon>Bacillota</taxon>
        <taxon>Clostridia</taxon>
        <taxon>Eubacteriales</taxon>
        <taxon>Oscillospiraceae</taxon>
        <taxon>Oscillospiraceae incertae sedis</taxon>
        <taxon>Candidatus Avoscillospira</taxon>
    </lineage>
</organism>
<accession>A0A9D1IY88</accession>
<name>A0A9D1IY88_9FIRM</name>
<feature type="domain" description="HTH cro/C1-type" evidence="4">
    <location>
        <begin position="7"/>
        <end position="61"/>
    </location>
</feature>
<evidence type="ECO:0000256" key="3">
    <source>
        <dbReference type="SAM" id="Phobius"/>
    </source>
</evidence>
<dbReference type="InterPro" id="IPR001387">
    <property type="entry name" value="Cro/C1-type_HTH"/>
</dbReference>
<dbReference type="AlphaFoldDB" id="A0A9D1IY88"/>
<feature type="transmembrane region" description="Helical" evidence="3">
    <location>
        <begin position="97"/>
        <end position="122"/>
    </location>
</feature>
<comment type="caution">
    <text evidence="5">The sequence shown here is derived from an EMBL/GenBank/DDBJ whole genome shotgun (WGS) entry which is preliminary data.</text>
</comment>
<dbReference type="PANTHER" id="PTHR46558">
    <property type="entry name" value="TRACRIPTIONAL REGULATORY PROTEIN-RELATED-RELATED"/>
    <property type="match status" value="1"/>
</dbReference>
<gene>
    <name evidence="5" type="ORF">IAA53_10140</name>
</gene>